<dbReference type="Pfam" id="PF00665">
    <property type="entry name" value="rve"/>
    <property type="match status" value="1"/>
</dbReference>
<dbReference type="Proteomes" id="UP000326396">
    <property type="component" value="Linkage Group LG12"/>
</dbReference>
<comment type="caution">
    <text evidence="4">The sequence shown here is derived from an EMBL/GenBank/DDBJ whole genome shotgun (WGS) entry which is preliminary data.</text>
</comment>
<organism evidence="4 5">
    <name type="scientific">Mikania micrantha</name>
    <name type="common">bitter vine</name>
    <dbReference type="NCBI Taxonomy" id="192012"/>
    <lineage>
        <taxon>Eukaryota</taxon>
        <taxon>Viridiplantae</taxon>
        <taxon>Streptophyta</taxon>
        <taxon>Embryophyta</taxon>
        <taxon>Tracheophyta</taxon>
        <taxon>Spermatophyta</taxon>
        <taxon>Magnoliopsida</taxon>
        <taxon>eudicotyledons</taxon>
        <taxon>Gunneridae</taxon>
        <taxon>Pentapetalae</taxon>
        <taxon>asterids</taxon>
        <taxon>campanulids</taxon>
        <taxon>Asterales</taxon>
        <taxon>Asteraceae</taxon>
        <taxon>Asteroideae</taxon>
        <taxon>Heliantheae alliance</taxon>
        <taxon>Eupatorieae</taxon>
        <taxon>Mikania</taxon>
    </lineage>
</organism>
<evidence type="ECO:0000256" key="2">
    <source>
        <dbReference type="SAM" id="MobiDB-lite"/>
    </source>
</evidence>
<reference evidence="4 5" key="1">
    <citation type="submission" date="2019-05" db="EMBL/GenBank/DDBJ databases">
        <title>Mikania micrantha, genome provides insights into the molecular mechanism of rapid growth.</title>
        <authorList>
            <person name="Liu B."/>
        </authorList>
    </citation>
    <scope>NUCLEOTIDE SEQUENCE [LARGE SCALE GENOMIC DNA]</scope>
    <source>
        <strain evidence="4">NLD-2019</strain>
        <tissue evidence="4">Leaf</tissue>
    </source>
</reference>
<dbReference type="InterPro" id="IPR039537">
    <property type="entry name" value="Retrotran_Ty1/copia-like"/>
</dbReference>
<dbReference type="Gene3D" id="3.30.420.10">
    <property type="entry name" value="Ribonuclease H-like superfamily/Ribonuclease H"/>
    <property type="match status" value="1"/>
</dbReference>
<dbReference type="GO" id="GO:0008233">
    <property type="term" value="F:peptidase activity"/>
    <property type="evidence" value="ECO:0007669"/>
    <property type="project" value="UniProtKB-KW"/>
</dbReference>
<feature type="domain" description="Integrase catalytic" evidence="3">
    <location>
        <begin position="202"/>
        <end position="368"/>
    </location>
</feature>
<dbReference type="InterPro" id="IPR025724">
    <property type="entry name" value="GAG-pre-integrase_dom"/>
</dbReference>
<sequence>MALTDDNSSNNHLWFLDSGCSNHMTGLKNSFLDLDETFKLEVNLGNKKKLQVEGKGTVKVQLHGDACKLLGEVYYAPRLEYNHLSVGQLMKKGYTLIFDEDKCTITNKVTGADLMSIKVSKNNMFLLDASKAVIDKTSVNSACNAVSKLWHLRYGHLHFHGLKLLADKGLVRGLPPITSLSTCEGCILGKHHKQSFTSSSWKASKKLELVHADLCGPMQSPSLGGNLYYFLLIDDFSRMSWIYFLKRKSEAFEKFKAFKSLVERESDCLIKVLRTNGGGEFTSQEFNSFCTSHGIKREITIPHTPQHNGTVERKNRTIMGLARSMLKEKHRPNYLWAESVATAIYLINRSPTKAIADQVPAEVWSGRKPSVYHLRVFGCIAFSHVPAQERRKLDNRAERCIFLGYSQQSAGYRLYNPVTRRFLVQKSVVFMEENQWDWSKDSSTEKVPYDISFTDPFPANYVDQDNDNSLPSLPSVQESTPTPQEPINSEPTTTPTTISNSHAPNSSNVTQPFNQDPGPSRTLGEEVFVPPGSVPDNPVMLLNINGEELPVEANNQTSFVTNVHRFLVGTIELVCRLWTQYFPRGTSAEEGNCVFYVSAQCCVFITNLRHDDVP</sequence>
<evidence type="ECO:0000313" key="4">
    <source>
        <dbReference type="EMBL" id="KAD6453309.1"/>
    </source>
</evidence>
<dbReference type="GO" id="GO:0003676">
    <property type="term" value="F:nucleic acid binding"/>
    <property type="evidence" value="ECO:0007669"/>
    <property type="project" value="InterPro"/>
</dbReference>
<accession>A0A5N6PF18</accession>
<dbReference type="InterPro" id="IPR012337">
    <property type="entry name" value="RNaseH-like_sf"/>
</dbReference>
<dbReference type="GO" id="GO:0015074">
    <property type="term" value="P:DNA integration"/>
    <property type="evidence" value="ECO:0007669"/>
    <property type="project" value="InterPro"/>
</dbReference>
<evidence type="ECO:0000259" key="3">
    <source>
        <dbReference type="PROSITE" id="PS50994"/>
    </source>
</evidence>
<keyword evidence="5" id="KW-1185">Reference proteome</keyword>
<dbReference type="PROSITE" id="PS50994">
    <property type="entry name" value="INTEGRASE"/>
    <property type="match status" value="1"/>
</dbReference>
<proteinExistence type="predicted"/>
<dbReference type="PANTHER" id="PTHR42648:SF18">
    <property type="entry name" value="RETROTRANSPOSON, UNCLASSIFIED-LIKE PROTEIN"/>
    <property type="match status" value="1"/>
</dbReference>
<keyword evidence="1" id="KW-0378">Hydrolase</keyword>
<evidence type="ECO:0000313" key="5">
    <source>
        <dbReference type="Proteomes" id="UP000326396"/>
    </source>
</evidence>
<protein>
    <recommendedName>
        <fullName evidence="3">Integrase catalytic domain-containing protein</fullName>
    </recommendedName>
</protein>
<dbReference type="PANTHER" id="PTHR42648">
    <property type="entry name" value="TRANSPOSASE, PUTATIVE-RELATED"/>
    <property type="match status" value="1"/>
</dbReference>
<dbReference type="SUPFAM" id="SSF53098">
    <property type="entry name" value="Ribonuclease H-like"/>
    <property type="match status" value="1"/>
</dbReference>
<dbReference type="EMBL" id="SZYD01000004">
    <property type="protein sequence ID" value="KAD6453309.1"/>
    <property type="molecule type" value="Genomic_DNA"/>
</dbReference>
<dbReference type="AlphaFoldDB" id="A0A5N6PF18"/>
<name>A0A5N6PF18_9ASTR</name>
<dbReference type="Pfam" id="PF13976">
    <property type="entry name" value="gag_pre-integrs"/>
    <property type="match status" value="1"/>
</dbReference>
<feature type="compositionally biased region" description="Polar residues" evidence="2">
    <location>
        <begin position="467"/>
        <end position="514"/>
    </location>
</feature>
<gene>
    <name evidence="4" type="ORF">E3N88_08014</name>
</gene>
<dbReference type="GO" id="GO:0006508">
    <property type="term" value="P:proteolysis"/>
    <property type="evidence" value="ECO:0007669"/>
    <property type="project" value="UniProtKB-KW"/>
</dbReference>
<feature type="region of interest" description="Disordered" evidence="2">
    <location>
        <begin position="458"/>
        <end position="518"/>
    </location>
</feature>
<dbReference type="InterPro" id="IPR057670">
    <property type="entry name" value="SH3_retrovirus"/>
</dbReference>
<dbReference type="InterPro" id="IPR036397">
    <property type="entry name" value="RNaseH_sf"/>
</dbReference>
<dbReference type="Pfam" id="PF22936">
    <property type="entry name" value="Pol_BBD"/>
    <property type="match status" value="1"/>
</dbReference>
<dbReference type="InterPro" id="IPR054722">
    <property type="entry name" value="PolX-like_BBD"/>
</dbReference>
<dbReference type="OrthoDB" id="1750395at2759"/>
<evidence type="ECO:0000256" key="1">
    <source>
        <dbReference type="ARBA" id="ARBA00022670"/>
    </source>
</evidence>
<keyword evidence="1" id="KW-0645">Protease</keyword>
<dbReference type="InterPro" id="IPR001584">
    <property type="entry name" value="Integrase_cat-core"/>
</dbReference>
<dbReference type="Pfam" id="PF25597">
    <property type="entry name" value="SH3_retrovirus"/>
    <property type="match status" value="1"/>
</dbReference>